<protein>
    <submittedName>
        <fullName evidence="2">Uncharacterized protein</fullName>
    </submittedName>
</protein>
<gene>
    <name evidence="2" type="ORF">MM50RIKEN_16560</name>
</gene>
<evidence type="ECO:0000256" key="1">
    <source>
        <dbReference type="SAM" id="Phobius"/>
    </source>
</evidence>
<name>A0A810QBG7_9FIRM</name>
<keyword evidence="1" id="KW-1133">Transmembrane helix</keyword>
<accession>A0A810QBG7</accession>
<evidence type="ECO:0000313" key="3">
    <source>
        <dbReference type="Proteomes" id="UP000681035"/>
    </source>
</evidence>
<proteinExistence type="predicted"/>
<dbReference type="EMBL" id="AP023418">
    <property type="protein sequence ID" value="BCK81893.1"/>
    <property type="molecule type" value="Genomic_DNA"/>
</dbReference>
<feature type="transmembrane region" description="Helical" evidence="1">
    <location>
        <begin position="37"/>
        <end position="65"/>
    </location>
</feature>
<dbReference type="RefSeq" id="WP_213540541.1">
    <property type="nucleotide sequence ID" value="NZ_AP023418.1"/>
</dbReference>
<sequence length="83" mass="8854">MRYTSTCNRTHAADACCAPATQSASCTASYLFALDTAILAVSILLSILLGVLVALAVLLVLIVLVRIIPHPAVRRSVEWFPAE</sequence>
<dbReference type="KEGG" id="vcop:MM50RIKEN_16560"/>
<reference evidence="2" key="1">
    <citation type="submission" date="2020-09" db="EMBL/GenBank/DDBJ databases">
        <title>New species isolated from human feces.</title>
        <authorList>
            <person name="Kitahara M."/>
            <person name="Shigeno Y."/>
            <person name="Shime M."/>
            <person name="Matsumoto Y."/>
            <person name="Nakamura S."/>
            <person name="Motooka D."/>
            <person name="Fukuoka S."/>
            <person name="Nishikawa H."/>
            <person name="Benno Y."/>
        </authorList>
    </citation>
    <scope>NUCLEOTIDE SEQUENCE</scope>
    <source>
        <strain evidence="2">MM50</strain>
    </source>
</reference>
<dbReference type="Proteomes" id="UP000681035">
    <property type="component" value="Chromosome"/>
</dbReference>
<evidence type="ECO:0000313" key="2">
    <source>
        <dbReference type="EMBL" id="BCK81893.1"/>
    </source>
</evidence>
<keyword evidence="1" id="KW-0812">Transmembrane</keyword>
<organism evidence="2 3">
    <name type="scientific">Vescimonas coprocola</name>
    <dbReference type="NCBI Taxonomy" id="2714355"/>
    <lineage>
        <taxon>Bacteria</taxon>
        <taxon>Bacillati</taxon>
        <taxon>Bacillota</taxon>
        <taxon>Clostridia</taxon>
        <taxon>Eubacteriales</taxon>
        <taxon>Oscillospiraceae</taxon>
        <taxon>Vescimonas</taxon>
    </lineage>
</organism>
<keyword evidence="3" id="KW-1185">Reference proteome</keyword>
<dbReference type="AlphaFoldDB" id="A0A810QBG7"/>
<keyword evidence="1" id="KW-0472">Membrane</keyword>